<name>A0A7C5VLB8_9BACT</name>
<dbReference type="Pfam" id="PF01899">
    <property type="entry name" value="MNHE"/>
    <property type="match status" value="1"/>
</dbReference>
<feature type="transmembrane region" description="Helical" evidence="7">
    <location>
        <begin position="27"/>
        <end position="43"/>
    </location>
</feature>
<organism evidence="8">
    <name type="scientific">Fervidobacterium thailandense</name>
    <dbReference type="NCBI Taxonomy" id="1008305"/>
    <lineage>
        <taxon>Bacteria</taxon>
        <taxon>Thermotogati</taxon>
        <taxon>Thermotogota</taxon>
        <taxon>Thermotogae</taxon>
        <taxon>Thermotogales</taxon>
        <taxon>Fervidobacteriaceae</taxon>
        <taxon>Fervidobacterium</taxon>
    </lineage>
</organism>
<comment type="similarity">
    <text evidence="2">Belongs to the CPA3 antiporters (TC 2.A.63) subunit E family.</text>
</comment>
<dbReference type="EMBL" id="DSZY01000006">
    <property type="protein sequence ID" value="HGU39806.1"/>
    <property type="molecule type" value="Genomic_DNA"/>
</dbReference>
<comment type="subcellular location">
    <subcellularLocation>
        <location evidence="1">Cell membrane</location>
        <topology evidence="1">Multi-pass membrane protein</topology>
    </subcellularLocation>
</comment>
<dbReference type="PIRSF" id="PIRSF019239">
    <property type="entry name" value="MrpE"/>
    <property type="match status" value="1"/>
</dbReference>
<evidence type="ECO:0000256" key="7">
    <source>
        <dbReference type="SAM" id="Phobius"/>
    </source>
</evidence>
<dbReference type="GO" id="GO:0005886">
    <property type="term" value="C:plasma membrane"/>
    <property type="evidence" value="ECO:0007669"/>
    <property type="project" value="UniProtKB-SubCell"/>
</dbReference>
<evidence type="ECO:0000256" key="1">
    <source>
        <dbReference type="ARBA" id="ARBA00004651"/>
    </source>
</evidence>
<evidence type="ECO:0000256" key="5">
    <source>
        <dbReference type="ARBA" id="ARBA00022989"/>
    </source>
</evidence>
<keyword evidence="3" id="KW-1003">Cell membrane</keyword>
<proteinExistence type="inferred from homology"/>
<evidence type="ECO:0000256" key="2">
    <source>
        <dbReference type="ARBA" id="ARBA00006228"/>
    </source>
</evidence>
<gene>
    <name evidence="8" type="ORF">ENT77_01185</name>
</gene>
<dbReference type="PANTHER" id="PTHR34584:SF1">
    <property type="entry name" value="NA(+)_H(+) ANTIPORTER SUBUNIT E1"/>
    <property type="match status" value="1"/>
</dbReference>
<dbReference type="InterPro" id="IPR002758">
    <property type="entry name" value="Cation_antiport_E"/>
</dbReference>
<reference evidence="8" key="1">
    <citation type="journal article" date="2020" name="mSystems">
        <title>Genome- and Community-Level Interaction Insights into Carbon Utilization and Element Cycling Functions of Hydrothermarchaeota in Hydrothermal Sediment.</title>
        <authorList>
            <person name="Zhou Z."/>
            <person name="Liu Y."/>
            <person name="Xu W."/>
            <person name="Pan J."/>
            <person name="Luo Z.H."/>
            <person name="Li M."/>
        </authorList>
    </citation>
    <scope>NUCLEOTIDE SEQUENCE [LARGE SCALE GENOMIC DNA]</scope>
    <source>
        <strain evidence="8">SpSt-609</strain>
    </source>
</reference>
<sequence>MNFSVFLVSFFTWLILTWSLDPQEIAIGLLVSFVVSVVFTRYYKIAFDAKFPVRFLKFVFIYIPIFVWEMFKANLDVGSRVIMPSMGLRPGFVKIKTELKSEVGKMILANSITLTPGTITLDIDGQQLYVHWIEVSGTDESSKKAIYGKFERVLKGVFE</sequence>
<protein>
    <submittedName>
        <fullName evidence="8">Na+/H+ antiporter subunit D</fullName>
    </submittedName>
</protein>
<dbReference type="GO" id="GO:0008324">
    <property type="term" value="F:monoatomic cation transmembrane transporter activity"/>
    <property type="evidence" value="ECO:0007669"/>
    <property type="project" value="InterPro"/>
</dbReference>
<keyword evidence="6 7" id="KW-0472">Membrane</keyword>
<dbReference type="AlphaFoldDB" id="A0A7C5VLB8"/>
<evidence type="ECO:0000256" key="6">
    <source>
        <dbReference type="ARBA" id="ARBA00023136"/>
    </source>
</evidence>
<keyword evidence="5 7" id="KW-1133">Transmembrane helix</keyword>
<comment type="caution">
    <text evidence="8">The sequence shown here is derived from an EMBL/GenBank/DDBJ whole genome shotgun (WGS) entry which is preliminary data.</text>
</comment>
<accession>A0A7C5VLB8</accession>
<evidence type="ECO:0000313" key="8">
    <source>
        <dbReference type="EMBL" id="HGU39806.1"/>
    </source>
</evidence>
<evidence type="ECO:0000256" key="4">
    <source>
        <dbReference type="ARBA" id="ARBA00022692"/>
    </source>
</evidence>
<keyword evidence="4 7" id="KW-0812">Transmembrane</keyword>
<dbReference type="PANTHER" id="PTHR34584">
    <property type="entry name" value="NA(+)/H(+) ANTIPORTER SUBUNIT E1"/>
    <property type="match status" value="1"/>
</dbReference>
<evidence type="ECO:0000256" key="3">
    <source>
        <dbReference type="ARBA" id="ARBA00022475"/>
    </source>
</evidence>
<feature type="transmembrane region" description="Helical" evidence="7">
    <location>
        <begin position="55"/>
        <end position="71"/>
    </location>
</feature>